<dbReference type="GO" id="GO:0050660">
    <property type="term" value="F:flavin adenine dinucleotide binding"/>
    <property type="evidence" value="ECO:0000318"/>
    <property type="project" value="GO_Central"/>
</dbReference>
<evidence type="ECO:0000256" key="6">
    <source>
        <dbReference type="ARBA" id="ARBA00023027"/>
    </source>
</evidence>
<dbReference type="SUPFAM" id="SSF51905">
    <property type="entry name" value="FAD/NAD(P)-binding domain"/>
    <property type="match status" value="1"/>
</dbReference>
<sequence>MSHKVYEANHEFENFGIKVPGDVTVDMALAQQKKNDILEELSSGIEDLIERAGGDLVHGTAIINSKNDISVTLEDGKTITYNPKNLLIATGTDKWFPKTFPVDEEIIATSQGVLNWKEIPKTLTVVGGGIIGLELGSIFHSLGSKVTIVDMAPTIGGPSVDPSIGRFMQDILEKRGMEFVLGKGVDSCTKTENGVEVVIGDQKLQSERALIAIGRRLHLDGFGLEKLNLKRLKNGLIEVNDRFETSEKNVYAIGDIVPGPQLAQKAEEEGIACVEMLAGLESSYNPNVIPSVIYTNPEIATVGLTENNAAKQALKIKVGMFPYSANSRARIICDPTGFVKFVCGEDGTVLGMQIVGPNAGEAIMEGAIAIRNKLKIDAIAETCHPHPTLSEAVLEAAKTIISKTIHI</sequence>
<dbReference type="GO" id="GO:0005739">
    <property type="term" value="C:mitochondrion"/>
    <property type="evidence" value="ECO:0000318"/>
    <property type="project" value="GO_Central"/>
</dbReference>
<dbReference type="VEuPathDB" id="TrichDB:TVAG_379130"/>
<dbReference type="eggNOG" id="KOG1335">
    <property type="taxonomic scope" value="Eukaryota"/>
</dbReference>
<dbReference type="GO" id="GO:0006103">
    <property type="term" value="P:2-oxoglutarate metabolic process"/>
    <property type="evidence" value="ECO:0000318"/>
    <property type="project" value="GO_Central"/>
</dbReference>
<dbReference type="Gene3D" id="3.50.50.60">
    <property type="entry name" value="FAD/NAD(P)-binding domain"/>
    <property type="match status" value="2"/>
</dbReference>
<dbReference type="Pfam" id="PF02852">
    <property type="entry name" value="Pyr_redox_dim"/>
    <property type="match status" value="1"/>
</dbReference>
<dbReference type="InterPro" id="IPR036188">
    <property type="entry name" value="FAD/NAD-bd_sf"/>
</dbReference>
<dbReference type="FunFam" id="3.30.390.30:FF:000001">
    <property type="entry name" value="Dihydrolipoyl dehydrogenase"/>
    <property type="match status" value="1"/>
</dbReference>
<dbReference type="VEuPathDB" id="TrichDB:TVAGG3_0508700"/>
<comment type="similarity">
    <text evidence="2">Belongs to the class-I pyridine nucleotide-disulfide oxidoreductase family.</text>
</comment>
<dbReference type="PRINTS" id="PR00368">
    <property type="entry name" value="FADPNR"/>
</dbReference>
<evidence type="ECO:0000256" key="5">
    <source>
        <dbReference type="ARBA" id="ARBA00023002"/>
    </source>
</evidence>
<dbReference type="PANTHER" id="PTHR22912:SF151">
    <property type="entry name" value="DIHYDROLIPOYL DEHYDROGENASE, MITOCHONDRIAL"/>
    <property type="match status" value="1"/>
</dbReference>
<dbReference type="InParanoid" id="A2DBA4"/>
<gene>
    <name evidence="9" type="ORF">TVAG_379130</name>
</gene>
<dbReference type="OrthoDB" id="361797at2759"/>
<dbReference type="RefSeq" id="XP_001583420.1">
    <property type="nucleotide sequence ID" value="XM_001583370.1"/>
</dbReference>
<proteinExistence type="inferred from homology"/>
<dbReference type="GO" id="GO:0045252">
    <property type="term" value="C:oxoglutarate dehydrogenase complex"/>
    <property type="evidence" value="ECO:0000318"/>
    <property type="project" value="GO_Central"/>
</dbReference>
<dbReference type="Pfam" id="PF07992">
    <property type="entry name" value="Pyr_redox_2"/>
    <property type="match status" value="1"/>
</dbReference>
<evidence type="ECO:0000256" key="1">
    <source>
        <dbReference type="ARBA" id="ARBA00001974"/>
    </source>
</evidence>
<feature type="domain" description="FAD/NAD(P)-binding" evidence="8">
    <location>
        <begin position="29"/>
        <end position="270"/>
    </location>
</feature>
<feature type="domain" description="Pyridine nucleotide-disulphide oxidoreductase dimerisation" evidence="7">
    <location>
        <begin position="289"/>
        <end position="397"/>
    </location>
</feature>
<organism evidence="9 10">
    <name type="scientific">Trichomonas vaginalis (strain ATCC PRA-98 / G3)</name>
    <dbReference type="NCBI Taxonomy" id="412133"/>
    <lineage>
        <taxon>Eukaryota</taxon>
        <taxon>Metamonada</taxon>
        <taxon>Parabasalia</taxon>
        <taxon>Trichomonadida</taxon>
        <taxon>Trichomonadidae</taxon>
        <taxon>Trichomonas</taxon>
    </lineage>
</organism>
<dbReference type="InterPro" id="IPR004099">
    <property type="entry name" value="Pyr_nucl-diS_OxRdtase_dimer"/>
</dbReference>
<protein>
    <submittedName>
        <fullName evidence="9">Pyridine nucleotide-disulphide oxidoreductase, putative</fullName>
    </submittedName>
</protein>
<dbReference type="OMA" id="WMMKKLG"/>
<reference evidence="9" key="1">
    <citation type="submission" date="2006-10" db="EMBL/GenBank/DDBJ databases">
        <authorList>
            <person name="Amadeo P."/>
            <person name="Zhao Q."/>
            <person name="Wortman J."/>
            <person name="Fraser-Liggett C."/>
            <person name="Carlton J."/>
        </authorList>
    </citation>
    <scope>NUCLEOTIDE SEQUENCE</scope>
    <source>
        <strain evidence="9">G3</strain>
    </source>
</reference>
<name>A2DBA4_TRIV3</name>
<evidence type="ECO:0000256" key="2">
    <source>
        <dbReference type="ARBA" id="ARBA00007532"/>
    </source>
</evidence>
<dbReference type="Gene3D" id="3.30.390.30">
    <property type="match status" value="1"/>
</dbReference>
<evidence type="ECO:0000256" key="4">
    <source>
        <dbReference type="ARBA" id="ARBA00022827"/>
    </source>
</evidence>
<keyword evidence="10" id="KW-1185">Reference proteome</keyword>
<dbReference type="PANTHER" id="PTHR22912">
    <property type="entry name" value="DISULFIDE OXIDOREDUCTASE"/>
    <property type="match status" value="1"/>
</dbReference>
<evidence type="ECO:0000256" key="3">
    <source>
        <dbReference type="ARBA" id="ARBA00022630"/>
    </source>
</evidence>
<dbReference type="InterPro" id="IPR050151">
    <property type="entry name" value="Class-I_Pyr_Nuc-Dis_Oxidored"/>
</dbReference>
<dbReference type="STRING" id="5722.A2DBA4"/>
<keyword evidence="6" id="KW-0520">NAD</keyword>
<dbReference type="GO" id="GO:0004148">
    <property type="term" value="F:dihydrolipoyl dehydrogenase (NADH) activity"/>
    <property type="evidence" value="ECO:0000318"/>
    <property type="project" value="GO_Central"/>
</dbReference>
<comment type="cofactor">
    <cofactor evidence="1">
        <name>FAD</name>
        <dbReference type="ChEBI" id="CHEBI:57692"/>
    </cofactor>
</comment>
<dbReference type="SMR" id="A2DBA4"/>
<evidence type="ECO:0000313" key="9">
    <source>
        <dbReference type="EMBL" id="EAY22434.1"/>
    </source>
</evidence>
<keyword evidence="4" id="KW-0274">FAD</keyword>
<dbReference type="PRINTS" id="PR00411">
    <property type="entry name" value="PNDRDTASEI"/>
</dbReference>
<keyword evidence="5" id="KW-0560">Oxidoreductase</keyword>
<accession>A2DBA4</accession>
<dbReference type="EMBL" id="DS113184">
    <property type="protein sequence ID" value="EAY22434.1"/>
    <property type="molecule type" value="Genomic_DNA"/>
</dbReference>
<dbReference type="SUPFAM" id="SSF55424">
    <property type="entry name" value="FAD/NAD-linked reductases, dimerisation (C-terminal) domain"/>
    <property type="match status" value="1"/>
</dbReference>
<evidence type="ECO:0000259" key="7">
    <source>
        <dbReference type="Pfam" id="PF02852"/>
    </source>
</evidence>
<evidence type="ECO:0000313" key="10">
    <source>
        <dbReference type="Proteomes" id="UP000001542"/>
    </source>
</evidence>
<dbReference type="FunCoup" id="A2DBA4">
    <property type="interactions" value="513"/>
</dbReference>
<dbReference type="Proteomes" id="UP000001542">
    <property type="component" value="Unassembled WGS sequence"/>
</dbReference>
<reference evidence="9" key="2">
    <citation type="journal article" date="2007" name="Science">
        <title>Draft genome sequence of the sexually transmitted pathogen Trichomonas vaginalis.</title>
        <authorList>
            <person name="Carlton J.M."/>
            <person name="Hirt R.P."/>
            <person name="Silva J.C."/>
            <person name="Delcher A.L."/>
            <person name="Schatz M."/>
            <person name="Zhao Q."/>
            <person name="Wortman J.R."/>
            <person name="Bidwell S.L."/>
            <person name="Alsmark U.C.M."/>
            <person name="Besteiro S."/>
            <person name="Sicheritz-Ponten T."/>
            <person name="Noel C.J."/>
            <person name="Dacks J.B."/>
            <person name="Foster P.G."/>
            <person name="Simillion C."/>
            <person name="Van de Peer Y."/>
            <person name="Miranda-Saavedra D."/>
            <person name="Barton G.J."/>
            <person name="Westrop G.D."/>
            <person name="Mueller S."/>
            <person name="Dessi D."/>
            <person name="Fiori P.L."/>
            <person name="Ren Q."/>
            <person name="Paulsen I."/>
            <person name="Zhang H."/>
            <person name="Bastida-Corcuera F.D."/>
            <person name="Simoes-Barbosa A."/>
            <person name="Brown M.T."/>
            <person name="Hayes R.D."/>
            <person name="Mukherjee M."/>
            <person name="Okumura C.Y."/>
            <person name="Schneider R."/>
            <person name="Smith A.J."/>
            <person name="Vanacova S."/>
            <person name="Villalvazo M."/>
            <person name="Haas B.J."/>
            <person name="Pertea M."/>
            <person name="Feldblyum T.V."/>
            <person name="Utterback T.R."/>
            <person name="Shu C.L."/>
            <person name="Osoegawa K."/>
            <person name="de Jong P.J."/>
            <person name="Hrdy I."/>
            <person name="Horvathova L."/>
            <person name="Zubacova Z."/>
            <person name="Dolezal P."/>
            <person name="Malik S.B."/>
            <person name="Logsdon J.M. Jr."/>
            <person name="Henze K."/>
            <person name="Gupta A."/>
            <person name="Wang C.C."/>
            <person name="Dunne R.L."/>
            <person name="Upcroft J.A."/>
            <person name="Upcroft P."/>
            <person name="White O."/>
            <person name="Salzberg S.L."/>
            <person name="Tang P."/>
            <person name="Chiu C.-H."/>
            <person name="Lee Y.-S."/>
            <person name="Embley T.M."/>
            <person name="Coombs G.H."/>
            <person name="Mottram J.C."/>
            <person name="Tachezy J."/>
            <person name="Fraser-Liggett C.M."/>
            <person name="Johnson P.J."/>
        </authorList>
    </citation>
    <scope>NUCLEOTIDE SEQUENCE [LARGE SCALE GENOMIC DNA]</scope>
    <source>
        <strain evidence="9">G3</strain>
    </source>
</reference>
<keyword evidence="3" id="KW-0285">Flavoprotein</keyword>
<dbReference type="AlphaFoldDB" id="A2DBA4"/>
<dbReference type="KEGG" id="tva:5467989"/>
<dbReference type="InterPro" id="IPR023753">
    <property type="entry name" value="FAD/NAD-binding_dom"/>
</dbReference>
<dbReference type="InterPro" id="IPR016156">
    <property type="entry name" value="FAD/NAD-linked_Rdtase_dimer_sf"/>
</dbReference>
<evidence type="ECO:0000259" key="8">
    <source>
        <dbReference type="Pfam" id="PF07992"/>
    </source>
</evidence>